<evidence type="ECO:0000256" key="1">
    <source>
        <dbReference type="ARBA" id="ARBA00006611"/>
    </source>
</evidence>
<dbReference type="CDD" id="cd01130">
    <property type="entry name" value="VirB11-like_ATPase"/>
    <property type="match status" value="1"/>
</dbReference>
<reference evidence="3 4" key="1">
    <citation type="submission" date="2020-10" db="EMBL/GenBank/DDBJ databases">
        <title>ChiBAC.</title>
        <authorList>
            <person name="Zenner C."/>
            <person name="Hitch T.C.A."/>
            <person name="Clavel T."/>
        </authorList>
    </citation>
    <scope>NUCLEOTIDE SEQUENCE [LARGE SCALE GENOMIC DNA]</scope>
    <source>
        <strain evidence="3 4">DSM 108706</strain>
    </source>
</reference>
<evidence type="ECO:0000313" key="3">
    <source>
        <dbReference type="EMBL" id="MBE5035109.1"/>
    </source>
</evidence>
<gene>
    <name evidence="3" type="ORF">INF20_02300</name>
</gene>
<dbReference type="SUPFAM" id="SSF52540">
    <property type="entry name" value="P-loop containing nucleoside triphosphate hydrolases"/>
    <property type="match status" value="1"/>
</dbReference>
<dbReference type="InterPro" id="IPR050921">
    <property type="entry name" value="T4SS_GSP_E_ATPase"/>
</dbReference>
<protein>
    <submittedName>
        <fullName evidence="3">CpaF family protein</fullName>
    </submittedName>
</protein>
<sequence length="390" mass="43704">MLVKEFTEEIRNKLSGIEKELDRHELIGFIESIALKEIAFENMSVKDIHKISKRVFYAVGSDVSVLEPYIDDENVSEIMVNGPGDVFIEKEGKLIKTEDSFFDTQELEEVLRRIAGKVHREINELVPIVDARLPDGSRVNGVYKNIAIGGPILTIRKFPKINMSMENLIEIGTITAEAAEFLKNMMQSGANIFISGGTSTGKTTFLSAMTGYIGKEERVIVIEDSAELKLSGIDNLVRMECRISSGGRVDIGMNELIKASLRMRPDRLIIGEIRDGKALLDMLNGLNTGHSGICTGHGNSAAGMIRRMEALYMQEADFPIEAIDEQIAEGIDIIIHLVRSEENKRYVKEISELYINSKGRIALNKLFVDDDSRLFRTGNQIKRKEKLHEK</sequence>
<dbReference type="EMBL" id="JADCKA010000002">
    <property type="protein sequence ID" value="MBE5035109.1"/>
    <property type="molecule type" value="Genomic_DNA"/>
</dbReference>
<dbReference type="PROSITE" id="PS00662">
    <property type="entry name" value="T2SP_E"/>
    <property type="match status" value="1"/>
</dbReference>
<dbReference type="PANTHER" id="PTHR30486:SF6">
    <property type="entry name" value="TYPE IV PILUS RETRACTATION ATPASE PILT"/>
    <property type="match status" value="1"/>
</dbReference>
<dbReference type="Gene3D" id="3.40.50.300">
    <property type="entry name" value="P-loop containing nucleotide triphosphate hydrolases"/>
    <property type="match status" value="1"/>
</dbReference>
<evidence type="ECO:0000313" key="4">
    <source>
        <dbReference type="Proteomes" id="UP001516588"/>
    </source>
</evidence>
<proteinExistence type="inferred from homology"/>
<dbReference type="Pfam" id="PF00437">
    <property type="entry name" value="T2SSE"/>
    <property type="match status" value="1"/>
</dbReference>
<feature type="domain" description="Bacterial type II secretion system protein E" evidence="2">
    <location>
        <begin position="261"/>
        <end position="275"/>
    </location>
</feature>
<dbReference type="Gene3D" id="3.30.450.380">
    <property type="match status" value="1"/>
</dbReference>
<accession>A0ABR9QW64</accession>
<keyword evidence="4" id="KW-1185">Reference proteome</keyword>
<organism evidence="3 4">
    <name type="scientific">Gallibacter intestinalis</name>
    <dbReference type="NCBI Taxonomy" id="2779356"/>
    <lineage>
        <taxon>Bacteria</taxon>
        <taxon>Bacillati</taxon>
        <taxon>Bacillota</taxon>
        <taxon>Clostridia</taxon>
        <taxon>Eubacteriales</taxon>
        <taxon>Eubacteriaceae</taxon>
        <taxon>Gallibacter</taxon>
    </lineage>
</organism>
<comment type="caution">
    <text evidence="3">The sequence shown here is derived from an EMBL/GenBank/DDBJ whole genome shotgun (WGS) entry which is preliminary data.</text>
</comment>
<dbReference type="RefSeq" id="WP_226384775.1">
    <property type="nucleotide sequence ID" value="NZ_JADCKA010000002.1"/>
</dbReference>
<dbReference type="PANTHER" id="PTHR30486">
    <property type="entry name" value="TWITCHING MOTILITY PROTEIN PILT"/>
    <property type="match status" value="1"/>
</dbReference>
<dbReference type="InterPro" id="IPR001482">
    <property type="entry name" value="T2SS/T4SS_dom"/>
</dbReference>
<evidence type="ECO:0000259" key="2">
    <source>
        <dbReference type="PROSITE" id="PS00662"/>
    </source>
</evidence>
<comment type="similarity">
    <text evidence="1">Belongs to the GSP E family.</text>
</comment>
<dbReference type="Proteomes" id="UP001516588">
    <property type="component" value="Unassembled WGS sequence"/>
</dbReference>
<dbReference type="InterPro" id="IPR027417">
    <property type="entry name" value="P-loop_NTPase"/>
</dbReference>
<name>A0ABR9QW64_9FIRM</name>